<evidence type="ECO:0000313" key="4">
    <source>
        <dbReference type="EMBL" id="MCK7611999.1"/>
    </source>
</evidence>
<protein>
    <submittedName>
        <fullName evidence="4">DNA/RNA non-specific endonuclease</fullName>
    </submittedName>
</protein>
<reference evidence="4" key="1">
    <citation type="submission" date="2022-04" db="EMBL/GenBank/DDBJ databases">
        <title>Roseibium sp. CAU 1639 isolated from mud.</title>
        <authorList>
            <person name="Kim W."/>
        </authorList>
    </citation>
    <scope>NUCLEOTIDE SEQUENCE</scope>
    <source>
        <strain evidence="4">CAU 1639</strain>
    </source>
</reference>
<dbReference type="RefSeq" id="WP_248152768.1">
    <property type="nucleotide sequence ID" value="NZ_JALNMJ010000004.1"/>
</dbReference>
<dbReference type="GO" id="GO:0004519">
    <property type="term" value="F:endonuclease activity"/>
    <property type="evidence" value="ECO:0007669"/>
    <property type="project" value="UniProtKB-KW"/>
</dbReference>
<keyword evidence="4" id="KW-0540">Nuclease</keyword>
<evidence type="ECO:0000259" key="3">
    <source>
        <dbReference type="SMART" id="SM00892"/>
    </source>
</evidence>
<feature type="domain" description="DNA/RNA non-specific endonuclease/pyrophosphatase/phosphodiesterase" evidence="3">
    <location>
        <begin position="123"/>
        <end position="343"/>
    </location>
</feature>
<dbReference type="SUPFAM" id="SSF54060">
    <property type="entry name" value="His-Me finger endonucleases"/>
    <property type="match status" value="1"/>
</dbReference>
<comment type="caution">
    <text evidence="4">The sequence shown here is derived from an EMBL/GenBank/DDBJ whole genome shotgun (WGS) entry which is preliminary data.</text>
</comment>
<dbReference type="PANTHER" id="PTHR13966:SF5">
    <property type="entry name" value="ENDONUCLEASE G, MITOCHONDRIAL"/>
    <property type="match status" value="1"/>
</dbReference>
<gene>
    <name evidence="4" type="ORF">M0H32_07500</name>
</gene>
<name>A0ABT0GRE7_9HYPH</name>
<dbReference type="Proteomes" id="UP001431221">
    <property type="component" value="Unassembled WGS sequence"/>
</dbReference>
<organism evidence="4 5">
    <name type="scientific">Roseibium sediminicola</name>
    <dbReference type="NCBI Taxonomy" id="2933272"/>
    <lineage>
        <taxon>Bacteria</taxon>
        <taxon>Pseudomonadati</taxon>
        <taxon>Pseudomonadota</taxon>
        <taxon>Alphaproteobacteria</taxon>
        <taxon>Hyphomicrobiales</taxon>
        <taxon>Stappiaceae</taxon>
        <taxon>Roseibium</taxon>
    </lineage>
</organism>
<dbReference type="Gene3D" id="3.40.570.10">
    <property type="entry name" value="Extracellular Endonuclease, subunit A"/>
    <property type="match status" value="1"/>
</dbReference>
<feature type="signal peptide" evidence="1">
    <location>
        <begin position="1"/>
        <end position="23"/>
    </location>
</feature>
<dbReference type="InterPro" id="IPR044925">
    <property type="entry name" value="His-Me_finger_sf"/>
</dbReference>
<keyword evidence="1" id="KW-0732">Signal</keyword>
<evidence type="ECO:0000256" key="1">
    <source>
        <dbReference type="SAM" id="SignalP"/>
    </source>
</evidence>
<accession>A0ABT0GRE7</accession>
<dbReference type="Pfam" id="PF01223">
    <property type="entry name" value="Endonuclease_NS"/>
    <property type="match status" value="1"/>
</dbReference>
<feature type="domain" description="ENPP1-3/EXOG-like endonuclease/phosphodiesterase" evidence="2">
    <location>
        <begin position="124"/>
        <end position="343"/>
    </location>
</feature>
<dbReference type="InterPro" id="IPR020821">
    <property type="entry name" value="ENPP1-3/EXOG-like_nuc-like"/>
</dbReference>
<dbReference type="SMART" id="SM00477">
    <property type="entry name" value="NUC"/>
    <property type="match status" value="1"/>
</dbReference>
<dbReference type="EMBL" id="JALNMJ010000004">
    <property type="protein sequence ID" value="MCK7611999.1"/>
    <property type="molecule type" value="Genomic_DNA"/>
</dbReference>
<dbReference type="InterPro" id="IPR001604">
    <property type="entry name" value="Endo_G_ENPP1-like_dom"/>
</dbReference>
<feature type="chain" id="PRO_5047292918" evidence="1">
    <location>
        <begin position="24"/>
        <end position="357"/>
    </location>
</feature>
<sequence>MNKCNFLYFLVALLLCGNHQATAQTTTTGETVVLVGGTARGVPLHRDARQSRFGYADPGTFAEIVDKNEDGNWFLVKLDSAQAWVLSRYTKPSAAIQPTSPPSIDYSRLLEADCSGSNKRLLSNSLFAICQDVEWRVPVWVAYLMRGDELDGPGERHRSSWETDNRLTLSGQANDRVYAGSDFHKGHLAPAQAYVRTQAAVDGTHIYTNAVPQFGSINSGAWSKLEAAVRVMAKSGADLWIVTGSLFVPIDPRCQKNRPPLRCLTVDTSGRPDSPSNKMRGKIAVPSHTFKAILSQSDGQWSARAFIMPNIPRGAGQFRNYRFSVDTLEEMLGIDLFSTLPDDIENKIEERATQLTR</sequence>
<evidence type="ECO:0000259" key="2">
    <source>
        <dbReference type="SMART" id="SM00477"/>
    </source>
</evidence>
<dbReference type="InterPro" id="IPR044929">
    <property type="entry name" value="DNA/RNA_non-sp_Endonuclease_sf"/>
</dbReference>
<proteinExistence type="predicted"/>
<evidence type="ECO:0000313" key="5">
    <source>
        <dbReference type="Proteomes" id="UP001431221"/>
    </source>
</evidence>
<dbReference type="InterPro" id="IPR040255">
    <property type="entry name" value="Non-specific_endonuclease"/>
</dbReference>
<keyword evidence="5" id="KW-1185">Reference proteome</keyword>
<keyword evidence="4" id="KW-0255">Endonuclease</keyword>
<dbReference type="PANTHER" id="PTHR13966">
    <property type="entry name" value="ENDONUCLEASE RELATED"/>
    <property type="match status" value="1"/>
</dbReference>
<keyword evidence="4" id="KW-0378">Hydrolase</keyword>
<dbReference type="SMART" id="SM00892">
    <property type="entry name" value="Endonuclease_NS"/>
    <property type="match status" value="1"/>
</dbReference>